<evidence type="ECO:0000313" key="3">
    <source>
        <dbReference type="Proteomes" id="UP001449178"/>
    </source>
</evidence>
<dbReference type="Gene3D" id="3.40.50.2000">
    <property type="entry name" value="Glycogen Phosphorylase B"/>
    <property type="match status" value="2"/>
</dbReference>
<sequence>MREKPIRIGILLRNRHDGSGGLEKVLESVVANLKDDSVTLYFYAFFAPIYQDFTRSFEKLTVLKLPKPLNWLETHLPSHWGRLVRKIYIKFKGDHLFDQMQADNIDLLIVLDLSKQFLGLYPFIQRFKKKSQIPVISWVHSSLSSNREKTAKKVKSRINILDGHLAISKGLATEISQVYQGKNVQVVFNPVASAALVERDPSKFLYVGRIDENKRVHSLLQQFVTLSGDWRLDIYGSTGSLQGDQDFVREIDQLQLQSHIHFHGWQTDVWPQVKSAGVILLNSEKEGLPLVLIEAMMRGIPALSSDCPTGPADIIQQGQNGWLYPVNEEDRIAKYVQAILDGTLELPTPTAVQQSVQQFEINHYMTGFIKALRWSILQKGMNND</sequence>
<dbReference type="Proteomes" id="UP001449178">
    <property type="component" value="Chromosome"/>
</dbReference>
<dbReference type="PANTHER" id="PTHR12526">
    <property type="entry name" value="GLYCOSYLTRANSFERASE"/>
    <property type="match status" value="1"/>
</dbReference>
<accession>A0ABZ3BZC1</accession>
<dbReference type="EMBL" id="CP150637">
    <property type="protein sequence ID" value="WZW87895.1"/>
    <property type="molecule type" value="Genomic_DNA"/>
</dbReference>
<dbReference type="RefSeq" id="WP_026879404.1">
    <property type="nucleotide sequence ID" value="NZ_AZOD01000039.1"/>
</dbReference>
<organism evidence="2 3">
    <name type="scientific">Ignatzschineria larvae DSM 13226</name>
    <dbReference type="NCBI Taxonomy" id="1111732"/>
    <lineage>
        <taxon>Bacteria</taxon>
        <taxon>Pseudomonadati</taxon>
        <taxon>Pseudomonadota</taxon>
        <taxon>Gammaproteobacteria</taxon>
        <taxon>Cardiobacteriales</taxon>
        <taxon>Ignatzschineriaceae</taxon>
        <taxon>Ignatzschineria</taxon>
    </lineage>
</organism>
<dbReference type="Pfam" id="PF00534">
    <property type="entry name" value="Glycos_transf_1"/>
    <property type="match status" value="1"/>
</dbReference>
<keyword evidence="2" id="KW-0808">Transferase</keyword>
<evidence type="ECO:0000313" key="2">
    <source>
        <dbReference type="EMBL" id="WZW87895.1"/>
    </source>
</evidence>
<dbReference type="GO" id="GO:0016757">
    <property type="term" value="F:glycosyltransferase activity"/>
    <property type="evidence" value="ECO:0007669"/>
    <property type="project" value="UniProtKB-KW"/>
</dbReference>
<dbReference type="PANTHER" id="PTHR12526:SF630">
    <property type="entry name" value="GLYCOSYLTRANSFERASE"/>
    <property type="match status" value="1"/>
</dbReference>
<dbReference type="EC" id="2.4.-.-" evidence="2"/>
<dbReference type="CDD" id="cd03811">
    <property type="entry name" value="GT4_GT28_WabH-like"/>
    <property type="match status" value="1"/>
</dbReference>
<dbReference type="SUPFAM" id="SSF53756">
    <property type="entry name" value="UDP-Glycosyltransferase/glycogen phosphorylase"/>
    <property type="match status" value="1"/>
</dbReference>
<feature type="domain" description="Glycosyl transferase family 1" evidence="1">
    <location>
        <begin position="199"/>
        <end position="343"/>
    </location>
</feature>
<dbReference type="InterPro" id="IPR001296">
    <property type="entry name" value="Glyco_trans_1"/>
</dbReference>
<reference evidence="2 3" key="1">
    <citation type="submission" date="2024-03" db="EMBL/GenBank/DDBJ databases">
        <title>Complete Genome Sequence and Annotation of Ignatzschineria larvae DSM 13226.</title>
        <authorList>
            <person name="Cantrell E."/>
            <person name="Burcham Z.M."/>
        </authorList>
    </citation>
    <scope>NUCLEOTIDE SEQUENCE [LARGE SCALE GENOMIC DNA]</scope>
    <source>
        <strain evidence="2 3">DSM 13226</strain>
    </source>
</reference>
<keyword evidence="2" id="KW-0328">Glycosyltransferase</keyword>
<evidence type="ECO:0000259" key="1">
    <source>
        <dbReference type="Pfam" id="PF00534"/>
    </source>
</evidence>
<name>A0ABZ3BZC1_9GAMM</name>
<proteinExistence type="predicted"/>
<keyword evidence="3" id="KW-1185">Reference proteome</keyword>
<gene>
    <name evidence="2" type="ORF">WMO13_00510</name>
</gene>
<protein>
    <submittedName>
        <fullName evidence="2">Glycosyltransferase</fullName>
        <ecNumber evidence="2">2.4.-.-</ecNumber>
    </submittedName>
</protein>